<gene>
    <name evidence="1" type="ORF">HMPREF0661_05980</name>
</gene>
<proteinExistence type="predicted"/>
<reference evidence="1 2" key="1">
    <citation type="submission" date="2014-07" db="EMBL/GenBank/DDBJ databases">
        <authorList>
            <person name="McCorrison J."/>
            <person name="Sanka R."/>
            <person name="Torralba M."/>
            <person name="Gillis M."/>
            <person name="Haft D.H."/>
            <person name="Methe B."/>
            <person name="Sutton G."/>
            <person name="Nelson K.E."/>
        </authorList>
    </citation>
    <scope>NUCLEOTIDE SEQUENCE [LARGE SCALE GENOMIC DNA]</scope>
    <source>
        <strain evidence="1 2">DNF00666</strain>
    </source>
</reference>
<dbReference type="Pfam" id="PF20050">
    <property type="entry name" value="DUF6452"/>
    <property type="match status" value="1"/>
</dbReference>
<evidence type="ECO:0000313" key="2">
    <source>
        <dbReference type="Proteomes" id="UP000029578"/>
    </source>
</evidence>
<dbReference type="PROSITE" id="PS51257">
    <property type="entry name" value="PROKAR_LIPOPROTEIN"/>
    <property type="match status" value="1"/>
</dbReference>
<dbReference type="RefSeq" id="WP_036864440.1">
    <property type="nucleotide sequence ID" value="NZ_JRNS01000314.1"/>
</dbReference>
<dbReference type="InterPro" id="IPR045607">
    <property type="entry name" value="DUF6452"/>
</dbReference>
<dbReference type="AlphaFoldDB" id="A0A096AQA1"/>
<dbReference type="EMBL" id="JRNS01000314">
    <property type="protein sequence ID" value="KGF49263.1"/>
    <property type="molecule type" value="Genomic_DNA"/>
</dbReference>
<name>A0A096AQA1_9BACT</name>
<evidence type="ECO:0000313" key="1">
    <source>
        <dbReference type="EMBL" id="KGF49263.1"/>
    </source>
</evidence>
<sequence>MNYSKIKHIVSKVFLITLLFGGVIWMSSCSDIDCPVTNGVWANYVVQGDTLHDTLTISAIRENKTDTVLLNKQVNTTKFSLPMSYSGNSDKLRFVFTSKAGVTTVDTVTVSKTNISHFESVDCSPAFFHTLTAVSAKGTRVSQVEISNPNVDYDGTKEHIFITFTNP</sequence>
<dbReference type="Proteomes" id="UP000029578">
    <property type="component" value="Unassembled WGS sequence"/>
</dbReference>
<protein>
    <submittedName>
        <fullName evidence="1">Uncharacterized protein</fullName>
    </submittedName>
</protein>
<comment type="caution">
    <text evidence="1">The sequence shown here is derived from an EMBL/GenBank/DDBJ whole genome shotgun (WGS) entry which is preliminary data.</text>
</comment>
<organism evidence="1 2">
    <name type="scientific">Prevotella melaninogenica DNF00666</name>
    <dbReference type="NCBI Taxonomy" id="1401073"/>
    <lineage>
        <taxon>Bacteria</taxon>
        <taxon>Pseudomonadati</taxon>
        <taxon>Bacteroidota</taxon>
        <taxon>Bacteroidia</taxon>
        <taxon>Bacteroidales</taxon>
        <taxon>Prevotellaceae</taxon>
        <taxon>Prevotella</taxon>
    </lineage>
</organism>
<accession>A0A096AQA1</accession>